<comment type="caution">
    <text evidence="2">The sequence shown here is derived from an EMBL/GenBank/DDBJ whole genome shotgun (WGS) entry which is preliminary data.</text>
</comment>
<dbReference type="EMBL" id="BBNQ01000012">
    <property type="protein sequence ID" value="GAL63555.1"/>
    <property type="molecule type" value="Genomic_DNA"/>
</dbReference>
<dbReference type="Proteomes" id="UP000029644">
    <property type="component" value="Unassembled WGS sequence"/>
</dbReference>
<evidence type="ECO:0000313" key="2">
    <source>
        <dbReference type="EMBL" id="GAL63555.1"/>
    </source>
</evidence>
<accession>A0A090VFL4</accession>
<evidence type="ECO:0000313" key="3">
    <source>
        <dbReference type="Proteomes" id="UP000029644"/>
    </source>
</evidence>
<reference evidence="2 3" key="1">
    <citation type="journal article" date="2014" name="Genome Announc.">
        <title>Draft Genome Sequences of Marine Flavobacterium Algibacter lectus Strains SS8 and NR4.</title>
        <authorList>
            <person name="Takatani N."/>
            <person name="Nakanishi M."/>
            <person name="Meirelles P."/>
            <person name="Mino S."/>
            <person name="Suda W."/>
            <person name="Oshima K."/>
            <person name="Hattori M."/>
            <person name="Ohkuma M."/>
            <person name="Hosokawa M."/>
            <person name="Miyashita K."/>
            <person name="Thompson F.L."/>
            <person name="Niwa A."/>
            <person name="Sawabe T."/>
            <person name="Sawabe T."/>
        </authorList>
    </citation>
    <scope>NUCLEOTIDE SEQUENCE [LARGE SCALE GENOMIC DNA]</scope>
    <source>
        <strain evidence="2 3">JCM 19300</strain>
    </source>
</reference>
<proteinExistence type="predicted"/>
<dbReference type="PROSITE" id="PS51257">
    <property type="entry name" value="PROKAR_LIPOPROTEIN"/>
    <property type="match status" value="1"/>
</dbReference>
<feature type="coiled-coil region" evidence="1">
    <location>
        <begin position="24"/>
        <end position="51"/>
    </location>
</feature>
<evidence type="ECO:0000256" key="1">
    <source>
        <dbReference type="SAM" id="Coils"/>
    </source>
</evidence>
<dbReference type="AlphaFoldDB" id="A0A090VFL4"/>
<protein>
    <submittedName>
        <fullName evidence="2">Uncharacterized protein</fullName>
    </submittedName>
</protein>
<dbReference type="RefSeq" id="WP_052415411.1">
    <property type="nucleotide sequence ID" value="NZ_BBNQ01000012.1"/>
</dbReference>
<sequence length="280" mass="32630">MKFKALLIITIIFFTSCEDKNPLEREALDKVNTLESLMEDAKNKSIDVTREETILWFSKEFLKFANWDESNKEATEKLFGYERYYADNKKQMAEELPDFERKKVIQILNKGIDDLKKELQGEIKRRPVNKVDWQNTKAANNMFVSNGKPSFPYDYFSKTVGQPLTNTDVYNDHLGAIFHGGENLYPVDHDRAINSFLLNEDGSFDEELMKELTSIPDTNIGFLIYWSMGIPEWVEEKEPEIRKGRSLFTGFDIDNPVARGLWLKLYAEQVSLLKVKRLRS</sequence>
<keyword evidence="1" id="KW-0175">Coiled coil</keyword>
<name>A0A090VFL4_9FLAO</name>
<gene>
    <name evidence="2" type="ORF">JCM19300_1904</name>
</gene>
<organism evidence="2 3">
    <name type="scientific">Algibacter lectus</name>
    <dbReference type="NCBI Taxonomy" id="221126"/>
    <lineage>
        <taxon>Bacteria</taxon>
        <taxon>Pseudomonadati</taxon>
        <taxon>Bacteroidota</taxon>
        <taxon>Flavobacteriia</taxon>
        <taxon>Flavobacteriales</taxon>
        <taxon>Flavobacteriaceae</taxon>
        <taxon>Algibacter</taxon>
    </lineage>
</organism>